<evidence type="ECO:0000313" key="2">
    <source>
        <dbReference type="EMBL" id="MFD1313532.1"/>
    </source>
</evidence>
<dbReference type="Proteomes" id="UP001597058">
    <property type="component" value="Unassembled WGS sequence"/>
</dbReference>
<protein>
    <recommendedName>
        <fullName evidence="4">Transposase</fullName>
    </recommendedName>
</protein>
<feature type="compositionally biased region" description="Polar residues" evidence="1">
    <location>
        <begin position="107"/>
        <end position="117"/>
    </location>
</feature>
<feature type="region of interest" description="Disordered" evidence="1">
    <location>
        <begin position="65"/>
        <end position="141"/>
    </location>
</feature>
<evidence type="ECO:0008006" key="4">
    <source>
        <dbReference type="Google" id="ProtNLM"/>
    </source>
</evidence>
<feature type="compositionally biased region" description="Polar residues" evidence="1">
    <location>
        <begin position="129"/>
        <end position="141"/>
    </location>
</feature>
<dbReference type="RefSeq" id="WP_381238916.1">
    <property type="nucleotide sequence ID" value="NZ_JBHSKH010000060.1"/>
</dbReference>
<organism evidence="2 3">
    <name type="scientific">Streptomyces kaempferi</name>
    <dbReference type="NCBI Taxonomy" id="333725"/>
    <lineage>
        <taxon>Bacteria</taxon>
        <taxon>Bacillati</taxon>
        <taxon>Actinomycetota</taxon>
        <taxon>Actinomycetes</taxon>
        <taxon>Kitasatosporales</taxon>
        <taxon>Streptomycetaceae</taxon>
        <taxon>Streptomyces</taxon>
    </lineage>
</organism>
<dbReference type="EMBL" id="JBHTMM010000211">
    <property type="protein sequence ID" value="MFD1313532.1"/>
    <property type="molecule type" value="Genomic_DNA"/>
</dbReference>
<comment type="caution">
    <text evidence="2">The sequence shown here is derived from an EMBL/GenBank/DDBJ whole genome shotgun (WGS) entry which is preliminary data.</text>
</comment>
<keyword evidence="3" id="KW-1185">Reference proteome</keyword>
<evidence type="ECO:0000313" key="3">
    <source>
        <dbReference type="Proteomes" id="UP001597058"/>
    </source>
</evidence>
<proteinExistence type="predicted"/>
<feature type="region of interest" description="Disordered" evidence="1">
    <location>
        <begin position="1"/>
        <end position="30"/>
    </location>
</feature>
<gene>
    <name evidence="2" type="ORF">ACFQ5X_48540</name>
</gene>
<sequence length="141" mass="15080">MRRGGINVVENNHPDRATRRKRGKTDAVDADAAARAVLSGRTTTVPKTADSPTADMRVLRLTKESAVKAPQPSAEPAQGRPAGHPSHGYAWITQTTGVVSGGLCRSPSCTTRRTQGQPWPPSARHRDTATPQHRNTATPTD</sequence>
<name>A0ABW3XVK6_9ACTN</name>
<accession>A0ABW3XVK6</accession>
<reference evidence="3" key="1">
    <citation type="journal article" date="2019" name="Int. J. Syst. Evol. Microbiol.">
        <title>The Global Catalogue of Microorganisms (GCM) 10K type strain sequencing project: providing services to taxonomists for standard genome sequencing and annotation.</title>
        <authorList>
            <consortium name="The Broad Institute Genomics Platform"/>
            <consortium name="The Broad Institute Genome Sequencing Center for Infectious Disease"/>
            <person name="Wu L."/>
            <person name="Ma J."/>
        </authorList>
    </citation>
    <scope>NUCLEOTIDE SEQUENCE [LARGE SCALE GENOMIC DNA]</scope>
    <source>
        <strain evidence="3">CGMCC 4.7020</strain>
    </source>
</reference>
<evidence type="ECO:0000256" key="1">
    <source>
        <dbReference type="SAM" id="MobiDB-lite"/>
    </source>
</evidence>